<dbReference type="RefSeq" id="WP_101916481.1">
    <property type="nucleotide sequence ID" value="NZ_JAJGWS010000002.1"/>
</dbReference>
<keyword evidence="3" id="KW-0997">Cell inner membrane</keyword>
<dbReference type="GO" id="GO:0005886">
    <property type="term" value="C:plasma membrane"/>
    <property type="evidence" value="ECO:0007669"/>
    <property type="project" value="UniProtKB-SubCell"/>
</dbReference>
<keyword evidence="6 8" id="KW-0012">Acyltransferase</keyword>
<comment type="subcellular location">
    <subcellularLocation>
        <location evidence="1">Cell inner membrane</location>
    </subcellularLocation>
</comment>
<reference evidence="9" key="1">
    <citation type="submission" date="2017-11" db="EMBL/GenBank/DDBJ databases">
        <authorList>
            <person name="Duchaud E."/>
        </authorList>
    </citation>
    <scope>NUCLEOTIDE SEQUENCE [LARGE SCALE GENOMIC DNA]</scope>
    <source>
        <strain evidence="9">Tenacibaculum sp. TNO020</strain>
    </source>
</reference>
<keyword evidence="7" id="KW-1133">Transmembrane helix</keyword>
<dbReference type="Proteomes" id="UP000234211">
    <property type="component" value="Unassembled WGS sequence"/>
</dbReference>
<keyword evidence="2" id="KW-1003">Cell membrane</keyword>
<sequence>MKFLVFALVYPFLWIISRLPMPVLYLFSDFFFYILYYIIGYRKKVIESNLKTAFPTKSDAEIKQLTKEFSSHFVDIIFESIKSFAISKKELDKRYKYVNADLINKYAKQGQSIVLTGAHQANWEWVFALPQQINISSYGAYTKLQNPYFEKVLKKSRRKYGFDGVPTQLFYKKISQRQAENIQSLYILLSDQSPQLARARYWTHFLNEKVPVHTGPEVLAKKYNLVVINMNTTKIKRGYFETTFELITDTPNDFENYQITDKFLAITERNIKAQPAFYLWSHKRFKHKNKYEEWLKIRKK</sequence>
<accession>A0A2H1YF05</accession>
<evidence type="ECO:0000256" key="3">
    <source>
        <dbReference type="ARBA" id="ARBA00022519"/>
    </source>
</evidence>
<dbReference type="OrthoDB" id="9801955at2"/>
<keyword evidence="5 7" id="KW-0472">Membrane</keyword>
<evidence type="ECO:0000256" key="6">
    <source>
        <dbReference type="ARBA" id="ARBA00023315"/>
    </source>
</evidence>
<dbReference type="GO" id="GO:0009247">
    <property type="term" value="P:glycolipid biosynthetic process"/>
    <property type="evidence" value="ECO:0007669"/>
    <property type="project" value="UniProtKB-ARBA"/>
</dbReference>
<dbReference type="GO" id="GO:0016746">
    <property type="term" value="F:acyltransferase activity"/>
    <property type="evidence" value="ECO:0007669"/>
    <property type="project" value="UniProtKB-KW"/>
</dbReference>
<dbReference type="PANTHER" id="PTHR30606">
    <property type="entry name" value="LIPID A BIOSYNTHESIS LAUROYL ACYLTRANSFERASE"/>
    <property type="match status" value="1"/>
</dbReference>
<evidence type="ECO:0000313" key="8">
    <source>
        <dbReference type="EMBL" id="SOS73961.1"/>
    </source>
</evidence>
<dbReference type="InterPro" id="IPR004960">
    <property type="entry name" value="LipA_acyltrans"/>
</dbReference>
<proteinExistence type="predicted"/>
<feature type="transmembrane region" description="Helical" evidence="7">
    <location>
        <begin position="12"/>
        <end position="39"/>
    </location>
</feature>
<evidence type="ECO:0000256" key="1">
    <source>
        <dbReference type="ARBA" id="ARBA00004533"/>
    </source>
</evidence>
<dbReference type="EMBL" id="OENF01000001">
    <property type="protein sequence ID" value="SOS73961.1"/>
    <property type="molecule type" value="Genomic_DNA"/>
</dbReference>
<keyword evidence="4 8" id="KW-0808">Transferase</keyword>
<evidence type="ECO:0000256" key="4">
    <source>
        <dbReference type="ARBA" id="ARBA00022679"/>
    </source>
</evidence>
<keyword evidence="7" id="KW-0812">Transmembrane</keyword>
<evidence type="ECO:0000256" key="2">
    <source>
        <dbReference type="ARBA" id="ARBA00022475"/>
    </source>
</evidence>
<name>A0A2H1YF05_9FLAO</name>
<evidence type="ECO:0000256" key="7">
    <source>
        <dbReference type="SAM" id="Phobius"/>
    </source>
</evidence>
<dbReference type="Pfam" id="PF03279">
    <property type="entry name" value="Lip_A_acyltrans"/>
    <property type="match status" value="1"/>
</dbReference>
<gene>
    <name evidence="8" type="ORF">TNO020_10076</name>
</gene>
<keyword evidence="9" id="KW-1185">Reference proteome</keyword>
<organism evidence="8 9">
    <name type="scientific">Tenacibaculum piscium</name>
    <dbReference type="NCBI Taxonomy" id="1458515"/>
    <lineage>
        <taxon>Bacteria</taxon>
        <taxon>Pseudomonadati</taxon>
        <taxon>Bacteroidota</taxon>
        <taxon>Flavobacteriia</taxon>
        <taxon>Flavobacteriales</taxon>
        <taxon>Flavobacteriaceae</taxon>
        <taxon>Tenacibaculum</taxon>
    </lineage>
</organism>
<evidence type="ECO:0000256" key="5">
    <source>
        <dbReference type="ARBA" id="ARBA00023136"/>
    </source>
</evidence>
<dbReference type="CDD" id="cd07984">
    <property type="entry name" value="LPLAT_LABLAT-like"/>
    <property type="match status" value="1"/>
</dbReference>
<dbReference type="AlphaFoldDB" id="A0A2H1YF05"/>
<evidence type="ECO:0000313" key="9">
    <source>
        <dbReference type="Proteomes" id="UP000234211"/>
    </source>
</evidence>
<protein>
    <submittedName>
        <fullName evidence="8">Lipid A biosynthesis acyltransferase</fullName>
    </submittedName>
</protein>
<dbReference type="PANTHER" id="PTHR30606:SF10">
    <property type="entry name" value="PHOSPHATIDYLINOSITOL MANNOSIDE ACYLTRANSFERASE"/>
    <property type="match status" value="1"/>
</dbReference>